<protein>
    <submittedName>
        <fullName evidence="1">Uncharacterized protein</fullName>
    </submittedName>
</protein>
<evidence type="ECO:0000313" key="1">
    <source>
        <dbReference type="EMBL" id="PYE44253.1"/>
    </source>
</evidence>
<comment type="caution">
    <text evidence="1">The sequence shown here is derived from an EMBL/GenBank/DDBJ whole genome shotgun (WGS) entry which is preliminary data.</text>
</comment>
<proteinExistence type="predicted"/>
<accession>A0A2V4UW16</accession>
<evidence type="ECO:0000313" key="2">
    <source>
        <dbReference type="Proteomes" id="UP000247790"/>
    </source>
</evidence>
<name>A0A2V4UW16_PAEBA</name>
<dbReference type="EMBL" id="QJSW01000025">
    <property type="protein sequence ID" value="PYE44253.1"/>
    <property type="molecule type" value="Genomic_DNA"/>
</dbReference>
<gene>
    <name evidence="1" type="ORF">DFQ00_12530</name>
</gene>
<organism evidence="1 2">
    <name type="scientific">Paenibacillus barcinonensis</name>
    <dbReference type="NCBI Taxonomy" id="198119"/>
    <lineage>
        <taxon>Bacteria</taxon>
        <taxon>Bacillati</taxon>
        <taxon>Bacillota</taxon>
        <taxon>Bacilli</taxon>
        <taxon>Bacillales</taxon>
        <taxon>Paenibacillaceae</taxon>
        <taxon>Paenibacillus</taxon>
    </lineage>
</organism>
<dbReference type="AlphaFoldDB" id="A0A2V4UW16"/>
<sequence length="61" mass="7372">MVNLKDRIKVINMTRCEQCGKPMQDILEYVEHILHECREQTPEYSSKEYKAYSYEGVREQM</sequence>
<dbReference type="OrthoDB" id="9933799at2"/>
<reference evidence="1 2" key="1">
    <citation type="submission" date="2018-06" db="EMBL/GenBank/DDBJ databases">
        <title>Genomic Encyclopedia of Type Strains, Phase III (KMG-III): the genomes of soil and plant-associated and newly described type strains.</title>
        <authorList>
            <person name="Whitman W."/>
        </authorList>
    </citation>
    <scope>NUCLEOTIDE SEQUENCE [LARGE SCALE GENOMIC DNA]</scope>
    <source>
        <strain evidence="1 2">CECT 7022</strain>
    </source>
</reference>
<dbReference type="Proteomes" id="UP000247790">
    <property type="component" value="Unassembled WGS sequence"/>
</dbReference>
<dbReference type="RefSeq" id="WP_110899096.1">
    <property type="nucleotide sequence ID" value="NZ_QJSW01000025.1"/>
</dbReference>